<dbReference type="Proteomes" id="UP000677913">
    <property type="component" value="Unassembled WGS sequence"/>
</dbReference>
<evidence type="ECO:0000313" key="2">
    <source>
        <dbReference type="Proteomes" id="UP000677913"/>
    </source>
</evidence>
<keyword evidence="2" id="KW-1185">Reference proteome</keyword>
<organism evidence="1 2">
    <name type="scientific">Actinocrinis puniceicyclus</name>
    <dbReference type="NCBI Taxonomy" id="977794"/>
    <lineage>
        <taxon>Bacteria</taxon>
        <taxon>Bacillati</taxon>
        <taxon>Actinomycetota</taxon>
        <taxon>Actinomycetes</taxon>
        <taxon>Catenulisporales</taxon>
        <taxon>Actinospicaceae</taxon>
        <taxon>Actinocrinis</taxon>
    </lineage>
</organism>
<dbReference type="Gene3D" id="2.60.120.860">
    <property type="match status" value="1"/>
</dbReference>
<dbReference type="EMBL" id="JAGSXH010000013">
    <property type="protein sequence ID" value="MBS2962594.1"/>
    <property type="molecule type" value="Genomic_DNA"/>
</dbReference>
<evidence type="ECO:0008006" key="3">
    <source>
        <dbReference type="Google" id="ProtNLM"/>
    </source>
</evidence>
<dbReference type="RefSeq" id="WP_211465425.1">
    <property type="nucleotide sequence ID" value="NZ_JAGSXH010000013.1"/>
</dbReference>
<reference evidence="1" key="1">
    <citation type="submission" date="2021-04" db="EMBL/GenBank/DDBJ databases">
        <title>Genome based classification of Actinospica acidithermotolerans sp. nov., an actinobacterium isolated from an Indonesian hot spring.</title>
        <authorList>
            <person name="Kusuma A.B."/>
            <person name="Putra K.E."/>
            <person name="Nafisah S."/>
            <person name="Loh J."/>
            <person name="Nouioui I."/>
            <person name="Goodfellow M."/>
        </authorList>
    </citation>
    <scope>NUCLEOTIDE SEQUENCE</scope>
    <source>
        <strain evidence="1">DSM 45618</strain>
    </source>
</reference>
<proteinExistence type="predicted"/>
<protein>
    <recommendedName>
        <fullName evidence="3">Phage tail protein</fullName>
    </recommendedName>
</protein>
<sequence>MPTALDGDPTWLGDLPLNVIDDNGVAWIVTSTGGWSGGAATTQQVVQRQSDHGGYASGSWLTPKPLTPAVTIQAPTAALRDTAVEALKAAASLTATTMRVQEAGYDRTRTVQRQGEPLVTKYGTSAEVSLSLVAADPRLYSATGYTGSCGLPSVIGGLTFPAAFPLVFDATVSSGQIPVANIGTVGSRPMLRITGPCVTPVVTLQDPDGSVQQLIYNGTLQALDYLDLDCDRHTAIINGTASRRGLLTVAGGWPQIPPRADVTTAALYFNANSTTGAPILTASWYDAWE</sequence>
<evidence type="ECO:0000313" key="1">
    <source>
        <dbReference type="EMBL" id="MBS2962594.1"/>
    </source>
</evidence>
<dbReference type="AlphaFoldDB" id="A0A8J7WMK7"/>
<gene>
    <name evidence="1" type="ORF">KGA66_06015</name>
</gene>
<accession>A0A8J7WMK7</accession>
<comment type="caution">
    <text evidence="1">The sequence shown here is derived from an EMBL/GenBank/DDBJ whole genome shotgun (WGS) entry which is preliminary data.</text>
</comment>
<name>A0A8J7WMK7_9ACTN</name>